<dbReference type="Gene3D" id="2.80.10.50">
    <property type="match status" value="1"/>
</dbReference>
<dbReference type="InterPro" id="IPR035992">
    <property type="entry name" value="Ricin_B-like_lectins"/>
</dbReference>
<protein>
    <recommendedName>
        <fullName evidence="4">Ricin-type beta-trefoil lectin domain protein</fullName>
    </recommendedName>
</protein>
<gene>
    <name evidence="2" type="ORF">OFY17_09655</name>
</gene>
<evidence type="ECO:0000256" key="1">
    <source>
        <dbReference type="SAM" id="SignalP"/>
    </source>
</evidence>
<evidence type="ECO:0000313" key="2">
    <source>
        <dbReference type="EMBL" id="MCV2403141.1"/>
    </source>
</evidence>
<keyword evidence="3" id="KW-1185">Reference proteome</keyword>
<accession>A0ABT2YTB3</accession>
<dbReference type="Proteomes" id="UP001209713">
    <property type="component" value="Unassembled WGS sequence"/>
</dbReference>
<sequence>MKNLTLKLSVLSVFALPFGNALATAPNVPTEAPYIVLSKNLDEPNGYGFCIDTYGRGQSELMQTHTCKPKRPEGTPRNDSSHDVRFEYKAATQQISSYAFEGQCMQVLRATGKTSFALLECSDHPHQKFVYQESDRTLRLDKDPSQCVVVESNTEKAGPWVKRQLALLECGKVDADLKQWTVVAG</sequence>
<dbReference type="RefSeq" id="WP_263530522.1">
    <property type="nucleotide sequence ID" value="NZ_JAOVZB010000004.1"/>
</dbReference>
<feature type="signal peptide" evidence="1">
    <location>
        <begin position="1"/>
        <end position="23"/>
    </location>
</feature>
<proteinExistence type="predicted"/>
<dbReference type="SUPFAM" id="SSF50370">
    <property type="entry name" value="Ricin B-like lectins"/>
    <property type="match status" value="1"/>
</dbReference>
<reference evidence="2 3" key="1">
    <citation type="submission" date="2022-10" db="EMBL/GenBank/DDBJ databases">
        <title>Marinomonas transparenta sp. nov. and Marinomonas sargassi sp. nov., isolated from marine alga (Sargassum natans (L.) Gaillon).</title>
        <authorList>
            <person name="Wang Y."/>
        </authorList>
    </citation>
    <scope>NUCLEOTIDE SEQUENCE [LARGE SCALE GENOMIC DNA]</scope>
    <source>
        <strain evidence="2 3">C2222</strain>
    </source>
</reference>
<evidence type="ECO:0000313" key="3">
    <source>
        <dbReference type="Proteomes" id="UP001209713"/>
    </source>
</evidence>
<dbReference type="EMBL" id="JAOVZB010000004">
    <property type="protein sequence ID" value="MCV2403141.1"/>
    <property type="molecule type" value="Genomic_DNA"/>
</dbReference>
<dbReference type="PROSITE" id="PS50231">
    <property type="entry name" value="RICIN_B_LECTIN"/>
    <property type="match status" value="1"/>
</dbReference>
<keyword evidence="1" id="KW-0732">Signal</keyword>
<name>A0ABT2YTB3_9GAMM</name>
<comment type="caution">
    <text evidence="2">The sequence shown here is derived from an EMBL/GenBank/DDBJ whole genome shotgun (WGS) entry which is preliminary data.</text>
</comment>
<evidence type="ECO:0008006" key="4">
    <source>
        <dbReference type="Google" id="ProtNLM"/>
    </source>
</evidence>
<feature type="chain" id="PRO_5045329953" description="Ricin-type beta-trefoil lectin domain protein" evidence="1">
    <location>
        <begin position="24"/>
        <end position="185"/>
    </location>
</feature>
<organism evidence="2 3">
    <name type="scientific">Marinomonas sargassi</name>
    <dbReference type="NCBI Taxonomy" id="2984494"/>
    <lineage>
        <taxon>Bacteria</taxon>
        <taxon>Pseudomonadati</taxon>
        <taxon>Pseudomonadota</taxon>
        <taxon>Gammaproteobacteria</taxon>
        <taxon>Oceanospirillales</taxon>
        <taxon>Oceanospirillaceae</taxon>
        <taxon>Marinomonas</taxon>
    </lineage>
</organism>